<dbReference type="HAMAP" id="MF_01366">
    <property type="entry name" value="Ribosomal_uL13"/>
    <property type="match status" value="1"/>
</dbReference>
<sequence>MKKPFVLDGTGHLLGRLSSTCAKYLLQGNKVVILNCNKVQISGKKIRSKIKYTKIFNKKTATNPQRGPLHFKSPSQILWKTVRGMLPYKIKKGLKALLNLRVYDGVPYFFSKMKKFVIPQSLRVLKLSKNSKYCDIKDISLEIGWKNYDIVQKINNEDKLKNRLYYISKMEQMRTKFKCYEKKVNID</sequence>
<dbReference type="GO" id="GO:0006412">
    <property type="term" value="P:translation"/>
    <property type="evidence" value="ECO:0007669"/>
    <property type="project" value="InterPro"/>
</dbReference>
<dbReference type="PANTHER" id="PTHR11545">
    <property type="entry name" value="RIBOSOMAL PROTEIN L13"/>
    <property type="match status" value="1"/>
</dbReference>
<dbReference type="GO" id="GO:0003735">
    <property type="term" value="F:structural constituent of ribosome"/>
    <property type="evidence" value="ECO:0007669"/>
    <property type="project" value="InterPro"/>
</dbReference>
<dbReference type="EMBL" id="CP002173">
    <property type="protein sequence ID" value="AEA38930.1"/>
    <property type="molecule type" value="Genomic_DNA"/>
</dbReference>
<organism evidence="4 5">
    <name type="scientific">Cryptomonas paramaecium</name>
    <dbReference type="NCBI Taxonomy" id="2898"/>
    <lineage>
        <taxon>Eukaryota</taxon>
        <taxon>Cryptophyceae</taxon>
        <taxon>Cryptomonadales</taxon>
        <taxon>Cryptomonadaceae</taxon>
        <taxon>Cryptomonas</taxon>
    </lineage>
</organism>
<dbReference type="InterPro" id="IPR005822">
    <property type="entry name" value="Ribosomal_uL13"/>
</dbReference>
<keyword evidence="4" id="KW-0542">Nucleomorph</keyword>
<dbReference type="Pfam" id="PF00572">
    <property type="entry name" value="Ribosomal_L13"/>
    <property type="match status" value="1"/>
</dbReference>
<keyword evidence="2 4" id="KW-0689">Ribosomal protein</keyword>
<dbReference type="InterPro" id="IPR005755">
    <property type="entry name" value="Ribosomal_uL13_euk/arc"/>
</dbReference>
<dbReference type="Proteomes" id="UP000243423">
    <property type="component" value="Nucleomorph 2"/>
</dbReference>
<dbReference type="GO" id="GO:0022625">
    <property type="term" value="C:cytosolic large ribosomal subunit"/>
    <property type="evidence" value="ECO:0007669"/>
    <property type="project" value="TreeGrafter"/>
</dbReference>
<geneLocation type="nucleomorph" evidence="4"/>
<name>F2HHY4_9CRYP</name>
<dbReference type="InterPro" id="IPR036899">
    <property type="entry name" value="Ribosomal_uL13_sf"/>
</dbReference>
<accession>F2HHY4</accession>
<gene>
    <name evidence="4" type="primary">rpl13A</name>
    <name evidence="4" type="ORF">CPARA_2gp272</name>
</gene>
<comment type="similarity">
    <text evidence="1">Belongs to the universal ribosomal protein uL13 family.</text>
</comment>
<dbReference type="GO" id="GO:0003729">
    <property type="term" value="F:mRNA binding"/>
    <property type="evidence" value="ECO:0007669"/>
    <property type="project" value="TreeGrafter"/>
</dbReference>
<proteinExistence type="inferred from homology"/>
<dbReference type="NCBIfam" id="TIGR01077">
    <property type="entry name" value="L13_A_E"/>
    <property type="match status" value="1"/>
</dbReference>
<evidence type="ECO:0000256" key="3">
    <source>
        <dbReference type="ARBA" id="ARBA00023274"/>
    </source>
</evidence>
<keyword evidence="3" id="KW-0687">Ribonucleoprotein</keyword>
<dbReference type="Gene3D" id="3.90.1180.10">
    <property type="entry name" value="Ribosomal protein L13"/>
    <property type="match status" value="1"/>
</dbReference>
<dbReference type="PANTHER" id="PTHR11545:SF3">
    <property type="entry name" value="LARGE RIBOSOMAL SUBUNIT PROTEIN UL13"/>
    <property type="match status" value="1"/>
</dbReference>
<dbReference type="GeneID" id="10447172"/>
<evidence type="ECO:0000256" key="1">
    <source>
        <dbReference type="ARBA" id="ARBA00006227"/>
    </source>
</evidence>
<dbReference type="RefSeq" id="XP_003239828.1">
    <property type="nucleotide sequence ID" value="XM_003239780.1"/>
</dbReference>
<dbReference type="AlphaFoldDB" id="F2HHY4"/>
<protein>
    <submittedName>
        <fullName evidence="4">60S ribosomal protein L13A</fullName>
    </submittedName>
</protein>
<dbReference type="CDD" id="cd00392">
    <property type="entry name" value="Ribosomal_L13"/>
    <property type="match status" value="1"/>
</dbReference>
<dbReference type="SUPFAM" id="SSF52161">
    <property type="entry name" value="Ribosomal protein L13"/>
    <property type="match status" value="1"/>
</dbReference>
<reference evidence="4 5" key="1">
    <citation type="journal article" date="2011" name="Genome Biol. Evol.">
        <title>Complete nucleomorph genome sequence of the nonphotosynthetic alga Cryptomonas paramecium reveals a core nucleomorph gene set.</title>
        <authorList>
            <person name="Tanifuji G."/>
            <person name="Onodera N.T."/>
            <person name="Wheeler T.J."/>
            <person name="Dlutek M."/>
            <person name="Donaher N."/>
            <person name="Archibald J.M."/>
        </authorList>
    </citation>
    <scope>NUCLEOTIDE SEQUENCE [LARGE SCALE GENOMIC DNA]</scope>
    <source>
        <strain evidence="4 5">CCAP977/2A</strain>
    </source>
</reference>
<dbReference type="GO" id="GO:0017148">
    <property type="term" value="P:negative regulation of translation"/>
    <property type="evidence" value="ECO:0007669"/>
    <property type="project" value="TreeGrafter"/>
</dbReference>
<dbReference type="FunFam" id="3.90.1180.10:FF:000002">
    <property type="entry name" value="60S ribosomal protein L16"/>
    <property type="match status" value="1"/>
</dbReference>
<evidence type="ECO:0000256" key="2">
    <source>
        <dbReference type="ARBA" id="ARBA00022980"/>
    </source>
</evidence>
<evidence type="ECO:0000313" key="4">
    <source>
        <dbReference type="EMBL" id="AEA38930.1"/>
    </source>
</evidence>
<evidence type="ECO:0000313" key="5">
    <source>
        <dbReference type="Proteomes" id="UP000243423"/>
    </source>
</evidence>